<sequence length="266" mass="29238">MTSRVRVHEWPLTVTDRVILDDGRAFAYKAQLPPSIEVEFYAAARGSLLPPHIEFPRIEGSAGRWIATEWISSPSLRELVDDPAFGTLTAAASIAERACAEISLLDPRLPVLRDIGGVDAWRTLAARTLDGLAREVDAQRYPGVHGADVRRLRDWSESLPVLAAVDTEAVIQHGDLTGHEVFPMADGPRVIDWQRPVRGPRGIDLANLLHDIGIDPRSHVDEALVQISRFLLIDWAVDASTEILPGADPAIPGSWVRQALVDFFTS</sequence>
<dbReference type="AlphaFoldDB" id="A0A0M2GWR7"/>
<feature type="domain" description="Aminoglycoside phosphotransferase" evidence="1">
    <location>
        <begin position="64"/>
        <end position="228"/>
    </location>
</feature>
<evidence type="ECO:0000313" key="3">
    <source>
        <dbReference type="Proteomes" id="UP000033956"/>
    </source>
</evidence>
<name>A0A0M2GWR7_9MICO</name>
<protein>
    <submittedName>
        <fullName evidence="2">Phosphotransferase enzyme family protein</fullName>
    </submittedName>
</protein>
<comment type="caution">
    <text evidence="2">The sequence shown here is derived from an EMBL/GenBank/DDBJ whole genome shotgun (WGS) entry which is preliminary data.</text>
</comment>
<organism evidence="2 3">
    <name type="scientific">Microbacterium terrae</name>
    <dbReference type="NCBI Taxonomy" id="69369"/>
    <lineage>
        <taxon>Bacteria</taxon>
        <taxon>Bacillati</taxon>
        <taxon>Actinomycetota</taxon>
        <taxon>Actinomycetes</taxon>
        <taxon>Micrococcales</taxon>
        <taxon>Microbacteriaceae</taxon>
        <taxon>Microbacterium</taxon>
    </lineage>
</organism>
<gene>
    <name evidence="2" type="ORF">RS81_02629</name>
</gene>
<reference evidence="2 3" key="1">
    <citation type="submission" date="2015-02" db="EMBL/GenBank/DDBJ databases">
        <title>Draft genome sequences of ten Microbacterium spp. with emphasis on heavy metal contaminated environments.</title>
        <authorList>
            <person name="Corretto E."/>
        </authorList>
    </citation>
    <scope>NUCLEOTIDE SEQUENCE [LARGE SCALE GENOMIC DNA]</scope>
    <source>
        <strain evidence="2 3">DSM 12510</strain>
    </source>
</reference>
<dbReference type="SUPFAM" id="SSF56112">
    <property type="entry name" value="Protein kinase-like (PK-like)"/>
    <property type="match status" value="1"/>
</dbReference>
<dbReference type="InterPro" id="IPR011009">
    <property type="entry name" value="Kinase-like_dom_sf"/>
</dbReference>
<dbReference type="Pfam" id="PF01636">
    <property type="entry name" value="APH"/>
    <property type="match status" value="1"/>
</dbReference>
<evidence type="ECO:0000313" key="2">
    <source>
        <dbReference type="EMBL" id="KJL38358.1"/>
    </source>
</evidence>
<keyword evidence="3" id="KW-1185">Reference proteome</keyword>
<dbReference type="PATRIC" id="fig|92835.4.peg.2665"/>
<accession>A0A0M2GWR7</accession>
<dbReference type="Proteomes" id="UP000033956">
    <property type="component" value="Unassembled WGS sequence"/>
</dbReference>
<dbReference type="InterPro" id="IPR002575">
    <property type="entry name" value="Aminoglycoside_PTrfase"/>
</dbReference>
<proteinExistence type="predicted"/>
<dbReference type="EMBL" id="JYIZ01000055">
    <property type="protein sequence ID" value="KJL38358.1"/>
    <property type="molecule type" value="Genomic_DNA"/>
</dbReference>
<evidence type="ECO:0000259" key="1">
    <source>
        <dbReference type="Pfam" id="PF01636"/>
    </source>
</evidence>
<dbReference type="Gene3D" id="3.90.1200.10">
    <property type="match status" value="1"/>
</dbReference>